<keyword evidence="1" id="KW-0472">Membrane</keyword>
<reference evidence="2 3" key="2">
    <citation type="submission" date="2018-11" db="EMBL/GenBank/DDBJ databases">
        <authorList>
            <consortium name="Pathogen Informatics"/>
        </authorList>
    </citation>
    <scope>NUCLEOTIDE SEQUENCE [LARGE SCALE GENOMIC DNA]</scope>
</reference>
<proteinExistence type="predicted"/>
<dbReference type="WBParaSite" id="TASK_0000926301-mRNA-1">
    <property type="protein sequence ID" value="TASK_0000926301-mRNA-1"/>
    <property type="gene ID" value="TASK_0000926301"/>
</dbReference>
<organism evidence="4">
    <name type="scientific">Taenia asiatica</name>
    <name type="common">Asian tapeworm</name>
    <dbReference type="NCBI Taxonomy" id="60517"/>
    <lineage>
        <taxon>Eukaryota</taxon>
        <taxon>Metazoa</taxon>
        <taxon>Spiralia</taxon>
        <taxon>Lophotrochozoa</taxon>
        <taxon>Platyhelminthes</taxon>
        <taxon>Cestoda</taxon>
        <taxon>Eucestoda</taxon>
        <taxon>Cyclophyllidea</taxon>
        <taxon>Taeniidae</taxon>
        <taxon>Taenia</taxon>
    </lineage>
</organism>
<accession>A0A0R3WEL1</accession>
<protein>
    <submittedName>
        <fullName evidence="4">WGS project CAEQ00000000 data, annotated contig</fullName>
    </submittedName>
</protein>
<feature type="transmembrane region" description="Helical" evidence="1">
    <location>
        <begin position="93"/>
        <end position="110"/>
    </location>
</feature>
<feature type="transmembrane region" description="Helical" evidence="1">
    <location>
        <begin position="175"/>
        <end position="193"/>
    </location>
</feature>
<reference evidence="4" key="1">
    <citation type="submission" date="2017-02" db="UniProtKB">
        <authorList>
            <consortium name="WormBaseParasite"/>
        </authorList>
    </citation>
    <scope>IDENTIFICATION</scope>
</reference>
<evidence type="ECO:0000313" key="3">
    <source>
        <dbReference type="Proteomes" id="UP000282613"/>
    </source>
</evidence>
<dbReference type="EMBL" id="UYRS01019064">
    <property type="protein sequence ID" value="VDK42576.1"/>
    <property type="molecule type" value="Genomic_DNA"/>
</dbReference>
<name>A0A0R3WEL1_TAEAS</name>
<evidence type="ECO:0000313" key="4">
    <source>
        <dbReference type="WBParaSite" id="TASK_0000926301-mRNA-1"/>
    </source>
</evidence>
<evidence type="ECO:0000313" key="2">
    <source>
        <dbReference type="EMBL" id="VDK42576.1"/>
    </source>
</evidence>
<keyword evidence="3" id="KW-1185">Reference proteome</keyword>
<evidence type="ECO:0000256" key="1">
    <source>
        <dbReference type="SAM" id="Phobius"/>
    </source>
</evidence>
<keyword evidence="1" id="KW-0812">Transmembrane</keyword>
<feature type="transmembrane region" description="Helical" evidence="1">
    <location>
        <begin position="151"/>
        <end position="169"/>
    </location>
</feature>
<sequence length="249" mass="29365">MYTVALRDSLWPRQKIRSLCHLCALFDVVIAERLRRFVVSTPLCIGLNALQVHLPFDGLNSFTHSLVVFNVFNTHATLVRSIFCMHARSEPNIFSILVYSILVFVFKLMVQMHFRHTSSLCLLPCHPYARVPVHLVSVRHFRFFHVFPKHVSLLLLVFFTPIRILLSVFQTQSFLFLLASFFMLFLFLHGLYVHTEKHVYLNCDSCDDSYNHNEAYVCPDIYSRQNYHNLNEEHACSDFYIRHNYHNHK</sequence>
<dbReference type="Proteomes" id="UP000282613">
    <property type="component" value="Unassembled WGS sequence"/>
</dbReference>
<dbReference type="AlphaFoldDB" id="A0A0R3WEL1"/>
<keyword evidence="1" id="KW-1133">Transmembrane helix</keyword>
<gene>
    <name evidence="2" type="ORF">TASK_LOCUS9264</name>
</gene>